<dbReference type="SUPFAM" id="SSF52833">
    <property type="entry name" value="Thioredoxin-like"/>
    <property type="match status" value="1"/>
</dbReference>
<sequence length="165" mass="18915">MKKYLLLLMIFICSFSFSAEPVDFKVKLVKGEVFPEFVLEKLSGTKELSTEVFDKNKKTLIVLAAEWCPACQWEMGQLAKFYESNKTKYNIAVIFIRENSSEAKVKEYVGYNNYTFPVYFDYSGKILQGTGVESIPTNIVLDKNRKISAVKSGIWEEGDFINNLK</sequence>
<dbReference type="InterPro" id="IPR036249">
    <property type="entry name" value="Thioredoxin-like_sf"/>
</dbReference>
<dbReference type="InterPro" id="IPR013740">
    <property type="entry name" value="Redoxin"/>
</dbReference>
<name>D1AI98_SEBTE</name>
<feature type="domain" description="Thioredoxin" evidence="2">
    <location>
        <begin position="28"/>
        <end position="165"/>
    </location>
</feature>
<dbReference type="HOGENOM" id="CLU_042529_11_4_0"/>
<evidence type="ECO:0000313" key="4">
    <source>
        <dbReference type="Proteomes" id="UP000000845"/>
    </source>
</evidence>
<reference evidence="3 4" key="2">
    <citation type="journal article" date="2010" name="Stand. Genomic Sci.">
        <title>Complete genome sequence of Sebaldella termitidis type strain (NCTC 11300).</title>
        <authorList>
            <person name="Harmon-Smith M."/>
            <person name="Celia L."/>
            <person name="Chertkov O."/>
            <person name="Lapidus A."/>
            <person name="Copeland A."/>
            <person name="Glavina Del Rio T."/>
            <person name="Nolan M."/>
            <person name="Lucas S."/>
            <person name="Tice H."/>
            <person name="Cheng J.F."/>
            <person name="Han C."/>
            <person name="Detter J.C."/>
            <person name="Bruce D."/>
            <person name="Goodwin L."/>
            <person name="Pitluck S."/>
            <person name="Pati A."/>
            <person name="Liolios K."/>
            <person name="Ivanova N."/>
            <person name="Mavromatis K."/>
            <person name="Mikhailova N."/>
            <person name="Chen A."/>
            <person name="Palaniappan K."/>
            <person name="Land M."/>
            <person name="Hauser L."/>
            <person name="Chang Y.J."/>
            <person name="Jeffries C.D."/>
            <person name="Brettin T."/>
            <person name="Goker M."/>
            <person name="Beck B."/>
            <person name="Bristow J."/>
            <person name="Eisen J.A."/>
            <person name="Markowitz V."/>
            <person name="Hugenholtz P."/>
            <person name="Kyrpides N.C."/>
            <person name="Klenk H.P."/>
            <person name="Chen F."/>
        </authorList>
    </citation>
    <scope>NUCLEOTIDE SEQUENCE [LARGE SCALE GENOMIC DNA]</scope>
    <source>
        <strain evidence="4">ATCC 33386 / NCTC 11300</strain>
    </source>
</reference>
<dbReference type="Gene3D" id="3.40.30.10">
    <property type="entry name" value="Glutaredoxin"/>
    <property type="match status" value="1"/>
</dbReference>
<evidence type="ECO:0000256" key="1">
    <source>
        <dbReference type="SAM" id="SignalP"/>
    </source>
</evidence>
<proteinExistence type="predicted"/>
<dbReference type="PROSITE" id="PS51352">
    <property type="entry name" value="THIOREDOXIN_2"/>
    <property type="match status" value="1"/>
</dbReference>
<feature type="chain" id="PRO_5003020178" evidence="1">
    <location>
        <begin position="20"/>
        <end position="165"/>
    </location>
</feature>
<dbReference type="EMBL" id="CP001739">
    <property type="protein sequence ID" value="ACZ08482.1"/>
    <property type="molecule type" value="Genomic_DNA"/>
</dbReference>
<keyword evidence="1" id="KW-0732">Signal</keyword>
<dbReference type="eggNOG" id="COG0526">
    <property type="taxonomic scope" value="Bacteria"/>
</dbReference>
<dbReference type="AlphaFoldDB" id="D1AI98"/>
<organism evidence="3 4">
    <name type="scientific">Sebaldella termitidis (strain ATCC 33386 / NCTC 11300)</name>
    <dbReference type="NCBI Taxonomy" id="526218"/>
    <lineage>
        <taxon>Bacteria</taxon>
        <taxon>Fusobacteriati</taxon>
        <taxon>Fusobacteriota</taxon>
        <taxon>Fusobacteriia</taxon>
        <taxon>Fusobacteriales</taxon>
        <taxon>Leptotrichiaceae</taxon>
        <taxon>Sebaldella</taxon>
    </lineage>
</organism>
<dbReference type="Proteomes" id="UP000000845">
    <property type="component" value="Chromosome"/>
</dbReference>
<dbReference type="PANTHER" id="PTHR42852:SF17">
    <property type="entry name" value="THIOREDOXIN-LIKE PROTEIN HI_1115"/>
    <property type="match status" value="1"/>
</dbReference>
<dbReference type="InterPro" id="IPR050553">
    <property type="entry name" value="Thioredoxin_ResA/DsbE_sf"/>
</dbReference>
<dbReference type="PANTHER" id="PTHR42852">
    <property type="entry name" value="THIOL:DISULFIDE INTERCHANGE PROTEIN DSBE"/>
    <property type="match status" value="1"/>
</dbReference>
<evidence type="ECO:0000313" key="3">
    <source>
        <dbReference type="EMBL" id="ACZ08482.1"/>
    </source>
</evidence>
<keyword evidence="4" id="KW-1185">Reference proteome</keyword>
<dbReference type="GO" id="GO:0016491">
    <property type="term" value="F:oxidoreductase activity"/>
    <property type="evidence" value="ECO:0007669"/>
    <property type="project" value="InterPro"/>
</dbReference>
<dbReference type="InterPro" id="IPR013766">
    <property type="entry name" value="Thioredoxin_domain"/>
</dbReference>
<protein>
    <submittedName>
        <fullName evidence="3">Alkyl hydroperoxide reductase/ Thiol specific antioxidant/ Mal allergen</fullName>
    </submittedName>
</protein>
<dbReference type="CDD" id="cd02966">
    <property type="entry name" value="TlpA_like_family"/>
    <property type="match status" value="1"/>
</dbReference>
<accession>D1AI98</accession>
<feature type="signal peptide" evidence="1">
    <location>
        <begin position="1"/>
        <end position="19"/>
    </location>
</feature>
<dbReference type="Pfam" id="PF08534">
    <property type="entry name" value="Redoxin"/>
    <property type="match status" value="1"/>
</dbReference>
<gene>
    <name evidence="3" type="ordered locus">Sterm_1624</name>
</gene>
<dbReference type="KEGG" id="str:Sterm_1624"/>
<dbReference type="STRING" id="526218.Sterm_1624"/>
<dbReference type="RefSeq" id="WP_012861078.1">
    <property type="nucleotide sequence ID" value="NC_013517.1"/>
</dbReference>
<reference evidence="4" key="1">
    <citation type="submission" date="2009-09" db="EMBL/GenBank/DDBJ databases">
        <title>The complete chromosome of Sebaldella termitidis ATCC 33386.</title>
        <authorList>
            <consortium name="US DOE Joint Genome Institute (JGI-PGF)"/>
            <person name="Lucas S."/>
            <person name="Copeland A."/>
            <person name="Lapidus A."/>
            <person name="Glavina del Rio T."/>
            <person name="Dalin E."/>
            <person name="Tice H."/>
            <person name="Bruce D."/>
            <person name="Goodwin L."/>
            <person name="Pitluck S."/>
            <person name="Kyrpides N."/>
            <person name="Mavromatis K."/>
            <person name="Ivanova N."/>
            <person name="Mikhailova N."/>
            <person name="Sims D."/>
            <person name="Meincke L."/>
            <person name="Brettin T."/>
            <person name="Detter J.C."/>
            <person name="Han C."/>
            <person name="Larimer F."/>
            <person name="Land M."/>
            <person name="Hauser L."/>
            <person name="Markowitz V."/>
            <person name="Cheng J.F."/>
            <person name="Hugenholtz P."/>
            <person name="Woyke T."/>
            <person name="Wu D."/>
            <person name="Eisen J.A."/>
        </authorList>
    </citation>
    <scope>NUCLEOTIDE SEQUENCE [LARGE SCALE GENOMIC DNA]</scope>
    <source>
        <strain evidence="4">ATCC 33386 / NCTC 11300</strain>
    </source>
</reference>
<evidence type="ECO:0000259" key="2">
    <source>
        <dbReference type="PROSITE" id="PS51352"/>
    </source>
</evidence>